<keyword evidence="1" id="KW-0812">Transmembrane</keyword>
<organism evidence="2 3">
    <name type="scientific">Brachionus calyciflorus</name>
    <dbReference type="NCBI Taxonomy" id="104777"/>
    <lineage>
        <taxon>Eukaryota</taxon>
        <taxon>Metazoa</taxon>
        <taxon>Spiralia</taxon>
        <taxon>Gnathifera</taxon>
        <taxon>Rotifera</taxon>
        <taxon>Eurotatoria</taxon>
        <taxon>Monogononta</taxon>
        <taxon>Pseudotrocha</taxon>
        <taxon>Ploima</taxon>
        <taxon>Brachionidae</taxon>
        <taxon>Brachionus</taxon>
    </lineage>
</organism>
<evidence type="ECO:0000313" key="3">
    <source>
        <dbReference type="Proteomes" id="UP000663879"/>
    </source>
</evidence>
<feature type="transmembrane region" description="Helical" evidence="1">
    <location>
        <begin position="45"/>
        <end position="69"/>
    </location>
</feature>
<dbReference type="OrthoDB" id="10575367at2759"/>
<dbReference type="EMBL" id="CAJNOC010001006">
    <property type="protein sequence ID" value="CAF0825930.1"/>
    <property type="molecule type" value="Genomic_DNA"/>
</dbReference>
<keyword evidence="3" id="KW-1185">Reference proteome</keyword>
<evidence type="ECO:0000256" key="1">
    <source>
        <dbReference type="SAM" id="Phobius"/>
    </source>
</evidence>
<proteinExistence type="predicted"/>
<protein>
    <submittedName>
        <fullName evidence="2">Uncharacterized protein</fullName>
    </submittedName>
</protein>
<name>A0A813UNL2_9BILA</name>
<keyword evidence="1" id="KW-0472">Membrane</keyword>
<gene>
    <name evidence="2" type="ORF">OXX778_LOCUS7716</name>
</gene>
<dbReference type="Proteomes" id="UP000663879">
    <property type="component" value="Unassembled WGS sequence"/>
</dbReference>
<accession>A0A813UNL2</accession>
<reference evidence="2" key="1">
    <citation type="submission" date="2021-02" db="EMBL/GenBank/DDBJ databases">
        <authorList>
            <person name="Nowell W R."/>
        </authorList>
    </citation>
    <scope>NUCLEOTIDE SEQUENCE</scope>
    <source>
        <strain evidence="2">Ploen Becks lab</strain>
    </source>
</reference>
<sequence>MDNPYVTYHPYYGYQADPKKNSQFLSFFSHIPFFSPEISKETKGLIGFIIFVIFLILLTVAGIIGLLFIGNFFRKVDKINNADFSFDVQNAFKLQSSQLFDILTTAESNRTQNQNNTLEVEKIFFETKLNEILKPKLNEKFAKVYNLRLIPSSESGLIDVAYSIKTQVIPRNLMKTFKENIEKVLSTSNIYDDVNIGSDISILTESSKPLISDGIEGDILLKEKNFLSISQTKIQVLAQRDQLKSNHHREVTYFSEFEEKFQPEIFVNHELDIQNEYTNQHDVFYQTPNYEFATEPLIENWLEFSTKSTESKGKYESEKLDNSHEKDFKLKNSKELNVISTTSTTKKLKKIRKTKTTKSTDNEDSSLISSEIESDMNHTKISSIKTTALPKTTSNSTLQLSKVKLKNPSNSTFGNGRFKSLDEYLMKIIKESTVKNQERNFLHENKFNLKKKAYKSIK</sequence>
<keyword evidence="1" id="KW-1133">Transmembrane helix</keyword>
<comment type="caution">
    <text evidence="2">The sequence shown here is derived from an EMBL/GenBank/DDBJ whole genome shotgun (WGS) entry which is preliminary data.</text>
</comment>
<evidence type="ECO:0000313" key="2">
    <source>
        <dbReference type="EMBL" id="CAF0825930.1"/>
    </source>
</evidence>
<dbReference type="AlphaFoldDB" id="A0A813UNL2"/>